<dbReference type="SUPFAM" id="SSF53474">
    <property type="entry name" value="alpha/beta-Hydrolases"/>
    <property type="match status" value="1"/>
</dbReference>
<dbReference type="GeneID" id="38121724"/>
<keyword evidence="8" id="KW-1185">Reference proteome</keyword>
<reference evidence="7 8" key="1">
    <citation type="journal article" date="2018" name="IMA Fungus">
        <title>IMA Genome-F 9: Draft genome sequence of Annulohypoxylon stygium, Aspergillus mulundensis, Berkeleyomyces basicola (syn. Thielaviopsis basicola), Ceratocystis smalleyi, two Cercospora beticola strains, Coleophoma cylindrospora, Fusarium fracticaudum, Phialophora cf. hyalina, and Morchella septimelata.</title>
        <authorList>
            <person name="Wingfield B.D."/>
            <person name="Bills G.F."/>
            <person name="Dong Y."/>
            <person name="Huang W."/>
            <person name="Nel W.J."/>
            <person name="Swalarsk-Parry B.S."/>
            <person name="Vaghefi N."/>
            <person name="Wilken P.M."/>
            <person name="An Z."/>
            <person name="de Beer Z.W."/>
            <person name="De Vos L."/>
            <person name="Chen L."/>
            <person name="Duong T.A."/>
            <person name="Gao Y."/>
            <person name="Hammerbacher A."/>
            <person name="Kikkert J.R."/>
            <person name="Li Y."/>
            <person name="Li H."/>
            <person name="Li K."/>
            <person name="Li Q."/>
            <person name="Liu X."/>
            <person name="Ma X."/>
            <person name="Naidoo K."/>
            <person name="Pethybridge S.J."/>
            <person name="Sun J."/>
            <person name="Steenkamp E.T."/>
            <person name="van der Nest M.A."/>
            <person name="van Wyk S."/>
            <person name="Wingfield M.J."/>
            <person name="Xiong C."/>
            <person name="Yue Q."/>
            <person name="Zhang X."/>
        </authorList>
    </citation>
    <scope>NUCLEOTIDE SEQUENCE [LARGE SCALE GENOMIC DNA]</scope>
    <source>
        <strain evidence="7 8">DSM 5745</strain>
    </source>
</reference>
<evidence type="ECO:0000256" key="2">
    <source>
        <dbReference type="ARBA" id="ARBA00022645"/>
    </source>
</evidence>
<proteinExistence type="inferred from homology"/>
<keyword evidence="3" id="KW-0645">Protease</keyword>
<dbReference type="OrthoDB" id="443318at2759"/>
<dbReference type="InterPro" id="IPR001563">
    <property type="entry name" value="Peptidase_S10"/>
</dbReference>
<dbReference type="GO" id="GO:0004185">
    <property type="term" value="F:serine-type carboxypeptidase activity"/>
    <property type="evidence" value="ECO:0007669"/>
    <property type="project" value="InterPro"/>
</dbReference>
<sequence>MDHVQPSPRHGTTWLLDNEPCDFDIYDISHDCRTIDHFSLVTQYFSRSDLQMALNVLQPHLQLLIQQLALPVAALQHRHYTHTRPTPTAPVYSILRDLIASHNISLHLYSGEYDMLINHYGAELTLQNMTWNGAQGFSPSINRAFYSDDAAPALSASHARGVSSNGAHKHNNKSPLPEAGNWVSDRGVTYHRFKGAGQCSPPREMFAYMRDVVVAGTV</sequence>
<name>A0A3D8Q951_9EURO</name>
<gene>
    <name evidence="7" type="ORF">DSM5745_11354</name>
</gene>
<dbReference type="Gene3D" id="3.40.50.1820">
    <property type="entry name" value="alpha/beta hydrolase"/>
    <property type="match status" value="1"/>
</dbReference>
<evidence type="ECO:0000256" key="1">
    <source>
        <dbReference type="ARBA" id="ARBA00009431"/>
    </source>
</evidence>
<dbReference type="Pfam" id="PF00450">
    <property type="entry name" value="Peptidase_S10"/>
    <property type="match status" value="1"/>
</dbReference>
<evidence type="ECO:0008006" key="9">
    <source>
        <dbReference type="Google" id="ProtNLM"/>
    </source>
</evidence>
<dbReference type="STRING" id="1810919.A0A3D8Q951"/>
<keyword evidence="2" id="KW-0121">Carboxypeptidase</keyword>
<protein>
    <recommendedName>
        <fullName evidence="9">Carboxypeptidase</fullName>
    </recommendedName>
</protein>
<evidence type="ECO:0000313" key="7">
    <source>
        <dbReference type="EMBL" id="RDW57974.1"/>
    </source>
</evidence>
<accession>A0A3D8Q951</accession>
<feature type="region of interest" description="Disordered" evidence="6">
    <location>
        <begin position="160"/>
        <end position="181"/>
    </location>
</feature>
<dbReference type="InterPro" id="IPR029058">
    <property type="entry name" value="AB_hydrolase_fold"/>
</dbReference>
<dbReference type="GO" id="GO:0006508">
    <property type="term" value="P:proteolysis"/>
    <property type="evidence" value="ECO:0007669"/>
    <property type="project" value="UniProtKB-KW"/>
</dbReference>
<keyword evidence="4" id="KW-0378">Hydrolase</keyword>
<comment type="similarity">
    <text evidence="1">Belongs to the peptidase S10 family.</text>
</comment>
<dbReference type="RefSeq" id="XP_026598143.1">
    <property type="nucleotide sequence ID" value="XM_026753370.1"/>
</dbReference>
<evidence type="ECO:0000313" key="8">
    <source>
        <dbReference type="Proteomes" id="UP000256690"/>
    </source>
</evidence>
<evidence type="ECO:0000256" key="3">
    <source>
        <dbReference type="ARBA" id="ARBA00022670"/>
    </source>
</evidence>
<evidence type="ECO:0000256" key="4">
    <source>
        <dbReference type="ARBA" id="ARBA00022801"/>
    </source>
</evidence>
<dbReference type="Proteomes" id="UP000256690">
    <property type="component" value="Unassembled WGS sequence"/>
</dbReference>
<organism evidence="7 8">
    <name type="scientific">Aspergillus mulundensis</name>
    <dbReference type="NCBI Taxonomy" id="1810919"/>
    <lineage>
        <taxon>Eukaryota</taxon>
        <taxon>Fungi</taxon>
        <taxon>Dikarya</taxon>
        <taxon>Ascomycota</taxon>
        <taxon>Pezizomycotina</taxon>
        <taxon>Eurotiomycetes</taxon>
        <taxon>Eurotiomycetidae</taxon>
        <taxon>Eurotiales</taxon>
        <taxon>Aspergillaceae</taxon>
        <taxon>Aspergillus</taxon>
        <taxon>Aspergillus subgen. Nidulantes</taxon>
    </lineage>
</organism>
<evidence type="ECO:0000256" key="5">
    <source>
        <dbReference type="ARBA" id="ARBA00023180"/>
    </source>
</evidence>
<dbReference type="EMBL" id="PVWQ01000025">
    <property type="protein sequence ID" value="RDW57974.1"/>
    <property type="molecule type" value="Genomic_DNA"/>
</dbReference>
<comment type="caution">
    <text evidence="7">The sequence shown here is derived from an EMBL/GenBank/DDBJ whole genome shotgun (WGS) entry which is preliminary data.</text>
</comment>
<dbReference type="AlphaFoldDB" id="A0A3D8Q951"/>
<evidence type="ECO:0000256" key="6">
    <source>
        <dbReference type="SAM" id="MobiDB-lite"/>
    </source>
</evidence>
<keyword evidence="5" id="KW-0325">Glycoprotein</keyword>